<dbReference type="PIRSF" id="PIRSF005348">
    <property type="entry name" value="YxkH"/>
    <property type="match status" value="1"/>
</dbReference>
<evidence type="ECO:0000256" key="2">
    <source>
        <dbReference type="SAM" id="Phobius"/>
    </source>
</evidence>
<sequence length="435" mass="45721">MSNENVKSFRPFGLTWPLCLGFIVIIFAGVWTGSLTTDLAGGFALTLAMGIVFNEIGERIPFWNSYVGGGLVLSFLASAYLFTNHLIPEQYAKSVSYLMNESDFLSFFIVFLICGSILGLEKKLLIKSFAGYLPAIFGGLIGAACLGIVGGFFFGISPSMIVLNYVLPIMGGGNGAGAVPLSQIYESVTGHKASDYYAFAITVLTIANIFAILSAAVLDQIGRKHPSWTGDGSTLIRKGLDIEAEKNDAVPSIKEIGGAFFMAISLYAAGTLLGKSLLPTVFGVAIHPFAWMIVVVTILAMLGWVPQETKAAAKRLQSFMSSCLVLTIMVGVGADTDLNQLMAAITLSNVVISFLIVVGAILGSAIVGQWVGFYPIDSAITAGLCMANRGGSGDLAVLGASHRMGLIAYSQLSSRLGGGIVLILGSVLFGSMIGK</sequence>
<accession>A0A943I2R6</accession>
<feature type="transmembrane region" description="Helical" evidence="2">
    <location>
        <begin position="412"/>
        <end position="433"/>
    </location>
</feature>
<dbReference type="GO" id="GO:0015293">
    <property type="term" value="F:symporter activity"/>
    <property type="evidence" value="ECO:0007669"/>
    <property type="project" value="UniProtKB-UniRule"/>
</dbReference>
<organism evidence="3 4">
    <name type="scientific">Acidaminococcus intestini</name>
    <dbReference type="NCBI Taxonomy" id="187327"/>
    <lineage>
        <taxon>Bacteria</taxon>
        <taxon>Bacillati</taxon>
        <taxon>Bacillota</taxon>
        <taxon>Negativicutes</taxon>
        <taxon>Acidaminococcales</taxon>
        <taxon>Acidaminococcaceae</taxon>
        <taxon>Acidaminococcus</taxon>
    </lineage>
</organism>
<comment type="similarity">
    <text evidence="1">Belongs to the 2-hydroxycarboxylate transporter (2-HCT) (TC 2.A.24) family.</text>
</comment>
<keyword evidence="2" id="KW-0812">Transmembrane</keyword>
<dbReference type="PANTHER" id="PTHR40033:SF1">
    <property type="entry name" value="CITRATE-SODIUM SYMPORTER"/>
    <property type="match status" value="1"/>
</dbReference>
<feature type="transmembrane region" description="Helical" evidence="2">
    <location>
        <begin position="280"/>
        <end position="304"/>
    </location>
</feature>
<dbReference type="EMBL" id="JAGZCZ010000009">
    <property type="protein sequence ID" value="MBS5520204.1"/>
    <property type="molecule type" value="Genomic_DNA"/>
</dbReference>
<keyword evidence="1 2" id="KW-0472">Membrane</keyword>
<feature type="transmembrane region" description="Helical" evidence="2">
    <location>
        <begin position="63"/>
        <end position="82"/>
    </location>
</feature>
<dbReference type="GO" id="GO:0008514">
    <property type="term" value="F:organic anion transmembrane transporter activity"/>
    <property type="evidence" value="ECO:0007669"/>
    <property type="project" value="InterPro"/>
</dbReference>
<keyword evidence="2" id="KW-1133">Transmembrane helix</keyword>
<dbReference type="InterPro" id="IPR004679">
    <property type="entry name" value="2-OHcarboxylate_transport"/>
</dbReference>
<dbReference type="PANTHER" id="PTHR40033">
    <property type="entry name" value="NA(+)-MALATE SYMPORTER"/>
    <property type="match status" value="1"/>
</dbReference>
<feature type="transmembrane region" description="Helical" evidence="2">
    <location>
        <begin position="102"/>
        <end position="120"/>
    </location>
</feature>
<feature type="transmembrane region" description="Helical" evidence="2">
    <location>
        <begin position="12"/>
        <end position="33"/>
    </location>
</feature>
<dbReference type="Pfam" id="PF03390">
    <property type="entry name" value="2HCT"/>
    <property type="match status" value="1"/>
</dbReference>
<evidence type="ECO:0000313" key="3">
    <source>
        <dbReference type="EMBL" id="MBS5520204.1"/>
    </source>
</evidence>
<feature type="transmembrane region" description="Helical" evidence="2">
    <location>
        <begin position="196"/>
        <end position="218"/>
    </location>
</feature>
<dbReference type="GO" id="GO:0005886">
    <property type="term" value="C:plasma membrane"/>
    <property type="evidence" value="ECO:0007669"/>
    <property type="project" value="UniProtKB-UniRule"/>
</dbReference>
<dbReference type="AlphaFoldDB" id="A0A943I2R6"/>
<proteinExistence type="inferred from homology"/>
<feature type="transmembrane region" description="Helical" evidence="2">
    <location>
        <begin position="316"/>
        <end position="334"/>
    </location>
</feature>
<feature type="transmembrane region" description="Helical" evidence="2">
    <location>
        <begin position="340"/>
        <end position="367"/>
    </location>
</feature>
<gene>
    <name evidence="3" type="ORF">KHX13_07760</name>
</gene>
<reference evidence="3" key="1">
    <citation type="submission" date="2021-02" db="EMBL/GenBank/DDBJ databases">
        <title>Infant gut strain persistence is associated with maternal origin, phylogeny, and functional potential including surface adhesion and iron acquisition.</title>
        <authorList>
            <person name="Lou Y.C."/>
        </authorList>
    </citation>
    <scope>NUCLEOTIDE SEQUENCE</scope>
    <source>
        <strain evidence="3">L3_106_000M1_dasL3_106_000M1_concoct_15</strain>
    </source>
</reference>
<keyword evidence="1" id="KW-0813">Transport</keyword>
<feature type="transmembrane region" description="Helical" evidence="2">
    <location>
        <begin position="256"/>
        <end position="274"/>
    </location>
</feature>
<evidence type="ECO:0000313" key="4">
    <source>
        <dbReference type="Proteomes" id="UP000754226"/>
    </source>
</evidence>
<dbReference type="Proteomes" id="UP000754226">
    <property type="component" value="Unassembled WGS sequence"/>
</dbReference>
<comment type="caution">
    <text evidence="3">The sequence shown here is derived from an EMBL/GenBank/DDBJ whole genome shotgun (WGS) entry which is preliminary data.</text>
</comment>
<evidence type="ECO:0000256" key="1">
    <source>
        <dbReference type="PIRNR" id="PIRNR005348"/>
    </source>
</evidence>
<feature type="transmembrane region" description="Helical" evidence="2">
    <location>
        <begin position="132"/>
        <end position="156"/>
    </location>
</feature>
<keyword evidence="1" id="KW-0769">Symport</keyword>
<protein>
    <submittedName>
        <fullName evidence="3">2-hydroxycarboxylate transporter family protein</fullName>
    </submittedName>
</protein>
<name>A0A943I2R6_9FIRM</name>